<dbReference type="KEGG" id="caer:CSV91_01845"/>
<gene>
    <name evidence="1" type="ORF">CSV91_01845</name>
</gene>
<dbReference type="AlphaFoldDB" id="A0A2D1TVJ9"/>
<organism evidence="1 2">
    <name type="scientific">Collinsella aerofaciens</name>
    <dbReference type="NCBI Taxonomy" id="74426"/>
    <lineage>
        <taxon>Bacteria</taxon>
        <taxon>Bacillati</taxon>
        <taxon>Actinomycetota</taxon>
        <taxon>Coriobacteriia</taxon>
        <taxon>Coriobacteriales</taxon>
        <taxon>Coriobacteriaceae</taxon>
        <taxon>Collinsella</taxon>
    </lineage>
</organism>
<protein>
    <submittedName>
        <fullName evidence="1">Uncharacterized protein</fullName>
    </submittedName>
</protein>
<reference evidence="1 2" key="1">
    <citation type="submission" date="2017-10" db="EMBL/GenBank/DDBJ databases">
        <title>Complete genome sequence of Collinsella aerofaciens isolated from the gut of a healthy adult Indian.</title>
        <authorList>
            <person name="Bag S."/>
            <person name="Ghosh T.S."/>
            <person name="Das B."/>
        </authorList>
    </citation>
    <scope>NUCLEOTIDE SEQUENCE [LARGE SCALE GENOMIC DNA]</scope>
    <source>
        <strain evidence="2">indica</strain>
    </source>
</reference>
<name>A0A2D1TVJ9_9ACTN</name>
<dbReference type="EMBL" id="CP024160">
    <property type="protein sequence ID" value="ATP53388.1"/>
    <property type="molecule type" value="Genomic_DNA"/>
</dbReference>
<evidence type="ECO:0000313" key="1">
    <source>
        <dbReference type="EMBL" id="ATP53388.1"/>
    </source>
</evidence>
<accession>A0A2D1TVJ9</accession>
<sequence length="339" mass="38276">MVMGLAMLDKGKHFPQSYARMLFSALGNHQDGQLLITIDPWDERRARELMQKELMLRLYNHVYADPVYWNNLGVEDRIFQLASAIAFVEPDAVFCGSTAALLYGIGSAYALLDKVQVLLPRSTRRDTYEFVEYKRWRPGVVWRLGPFTLTDPYRTVVDIARTSAFRYALGYVDGLAREYDVEREELRAYAQANCRGLHGIARAFDVFEHMDGRSDNGGESEARAAMILAGVVAPELQVEIPRPGNAGYYLADYGWQMPDGSWTLAELHGLGKFEDEAQNDPEQAAAKTYRAALMRDANLRAMGHNVIHFKLSDTYDVESFGAMMRGYGIPTTKPYADSR</sequence>
<evidence type="ECO:0000313" key="2">
    <source>
        <dbReference type="Proteomes" id="UP000225608"/>
    </source>
</evidence>
<proteinExistence type="predicted"/>
<dbReference type="Proteomes" id="UP000225608">
    <property type="component" value="Chromosome"/>
</dbReference>